<dbReference type="Pfam" id="PF08447">
    <property type="entry name" value="PAS_3"/>
    <property type="match status" value="1"/>
</dbReference>
<dbReference type="SMART" id="SM00086">
    <property type="entry name" value="PAC"/>
    <property type="match status" value="1"/>
</dbReference>
<dbReference type="InterPro" id="IPR003661">
    <property type="entry name" value="HisK_dim/P_dom"/>
</dbReference>
<evidence type="ECO:0000259" key="8">
    <source>
        <dbReference type="PROSITE" id="PS50113"/>
    </source>
</evidence>
<evidence type="ECO:0000259" key="7">
    <source>
        <dbReference type="PROSITE" id="PS50112"/>
    </source>
</evidence>
<dbReference type="InterPro" id="IPR003594">
    <property type="entry name" value="HATPase_dom"/>
</dbReference>
<dbReference type="InterPro" id="IPR000700">
    <property type="entry name" value="PAS-assoc_C"/>
</dbReference>
<evidence type="ECO:0000256" key="4">
    <source>
        <dbReference type="ARBA" id="ARBA00022679"/>
    </source>
</evidence>
<dbReference type="PANTHER" id="PTHR43304:SF1">
    <property type="entry name" value="PAC DOMAIN-CONTAINING PROTEIN"/>
    <property type="match status" value="1"/>
</dbReference>
<dbReference type="Pfam" id="PF13682">
    <property type="entry name" value="CZB"/>
    <property type="match status" value="1"/>
</dbReference>
<dbReference type="SUPFAM" id="SSF47384">
    <property type="entry name" value="Homodimeric domain of signal transducing histidine kinase"/>
    <property type="match status" value="1"/>
</dbReference>
<sequence length="560" mass="62675">MDLSTLDFAQARTKHILFKTQLRSILYHGQTDQQHVSSHTACALGEWIYGLALAAYGYIPEVVELEKVHRDIHLAAAQLIDLYHLGHVEEARAGFTSVEIMAANLMLLLSVVENKIGPGQTGSDLAGASERLTISYEELQQLRKILHDLDERISEETVQTLRARQIATANEHKFQHSLMQIQAAEQRLRLAVEASDMGTFDWDLENQEFYSSPRLVEIFGFSAKDVVTHQQLIAALHPGDLHIREKAIRTSFATGGLSYEARIVWPDSSVHWVRVHGKIVHDADSKPLRMYGTAIDITQQKTFTEALEIKVKERTAELEKSNNALQKSNEELAQFAFVASHDLQEPLRKIQTFATRIQATETALTDRGKDYFRRMQQASMQMQQLIADVLSYSRMNATEQHVEVLGLGALLTKVQEQLSERIETVGATIEADALPMLKVIPYQFEQLLSNILSNALKYIKPGVPPRIVITADTVPGKAIDPLAGEGVYHRITITDNGIGFEPQYSERIFQVFQRLHGKHEYEGTGIGLAICKKIVDNHHGFITAAGEPGHGATFTIHLPV</sequence>
<feature type="domain" description="Histidine kinase" evidence="6">
    <location>
        <begin position="338"/>
        <end position="560"/>
    </location>
</feature>
<keyword evidence="5" id="KW-0418">Kinase</keyword>
<keyword evidence="4" id="KW-0808">Transferase</keyword>
<dbReference type="PROSITE" id="PS50113">
    <property type="entry name" value="PAC"/>
    <property type="match status" value="1"/>
</dbReference>
<dbReference type="InterPro" id="IPR000014">
    <property type="entry name" value="PAS"/>
</dbReference>
<protein>
    <recommendedName>
        <fullName evidence="2">histidine kinase</fullName>
        <ecNumber evidence="2">2.7.13.3</ecNumber>
    </recommendedName>
</protein>
<dbReference type="SMART" id="SM00091">
    <property type="entry name" value="PAS"/>
    <property type="match status" value="1"/>
</dbReference>
<dbReference type="RefSeq" id="WP_254083776.1">
    <property type="nucleotide sequence ID" value="NZ_JAHESE010000005.1"/>
</dbReference>
<dbReference type="InterPro" id="IPR035965">
    <property type="entry name" value="PAS-like_dom_sf"/>
</dbReference>
<dbReference type="SMART" id="SM00387">
    <property type="entry name" value="HATPase_c"/>
    <property type="match status" value="1"/>
</dbReference>
<dbReference type="InterPro" id="IPR036097">
    <property type="entry name" value="HisK_dim/P_sf"/>
</dbReference>
<accession>A0AAP2DVS8</accession>
<dbReference type="InterPro" id="IPR036890">
    <property type="entry name" value="HATPase_C_sf"/>
</dbReference>
<dbReference type="Gene3D" id="1.20.120.30">
    <property type="entry name" value="Aspartate receptor, ligand-binding domain"/>
    <property type="match status" value="1"/>
</dbReference>
<dbReference type="Pfam" id="PF00512">
    <property type="entry name" value="HisKA"/>
    <property type="match status" value="1"/>
</dbReference>
<dbReference type="PRINTS" id="PR00344">
    <property type="entry name" value="BCTRLSENSOR"/>
</dbReference>
<dbReference type="Gene3D" id="1.10.287.130">
    <property type="match status" value="1"/>
</dbReference>
<dbReference type="Gene3D" id="2.10.70.100">
    <property type="match status" value="1"/>
</dbReference>
<comment type="caution">
    <text evidence="9">The sequence shown here is derived from an EMBL/GenBank/DDBJ whole genome shotgun (WGS) entry which is preliminary data.</text>
</comment>
<dbReference type="InterPro" id="IPR004358">
    <property type="entry name" value="Sig_transdc_His_kin-like_C"/>
</dbReference>
<evidence type="ECO:0000259" key="6">
    <source>
        <dbReference type="PROSITE" id="PS50109"/>
    </source>
</evidence>
<dbReference type="Gene3D" id="3.30.450.20">
    <property type="entry name" value="PAS domain"/>
    <property type="match status" value="1"/>
</dbReference>
<dbReference type="InterPro" id="IPR013655">
    <property type="entry name" value="PAS_fold_3"/>
</dbReference>
<dbReference type="Pfam" id="PF02518">
    <property type="entry name" value="HATPase_c"/>
    <property type="match status" value="1"/>
</dbReference>
<dbReference type="Gene3D" id="3.30.565.10">
    <property type="entry name" value="Histidine kinase-like ATPase, C-terminal domain"/>
    <property type="match status" value="1"/>
</dbReference>
<reference evidence="9 10" key="1">
    <citation type="submission" date="2021-05" db="EMBL/GenBank/DDBJ databases">
        <title>A Polyphasic approach of four new species of the genus Ohtaekwangia: Ohtaekwangia histidinii sp. nov., Ohtaekwangia cretensis sp. nov., Ohtaekwangia indiensis sp. nov., Ohtaekwangia reichenbachii sp. nov. from diverse environment.</title>
        <authorList>
            <person name="Octaviana S."/>
        </authorList>
    </citation>
    <scope>NUCLEOTIDE SEQUENCE [LARGE SCALE GENOMIC DNA]</scope>
    <source>
        <strain evidence="9 10">PWU5</strain>
    </source>
</reference>
<evidence type="ECO:0000256" key="5">
    <source>
        <dbReference type="ARBA" id="ARBA00022777"/>
    </source>
</evidence>
<dbReference type="PANTHER" id="PTHR43304">
    <property type="entry name" value="PHYTOCHROME-LIKE PROTEIN CPH1"/>
    <property type="match status" value="1"/>
</dbReference>
<dbReference type="SMART" id="SM00388">
    <property type="entry name" value="HisKA"/>
    <property type="match status" value="1"/>
</dbReference>
<dbReference type="PROSITE" id="PS50112">
    <property type="entry name" value="PAS"/>
    <property type="match status" value="1"/>
</dbReference>
<gene>
    <name evidence="9" type="ORF">KK062_08125</name>
</gene>
<feature type="domain" description="PAS" evidence="7">
    <location>
        <begin position="184"/>
        <end position="255"/>
    </location>
</feature>
<dbReference type="EC" id="2.7.13.3" evidence="2"/>
<evidence type="ECO:0000256" key="2">
    <source>
        <dbReference type="ARBA" id="ARBA00012438"/>
    </source>
</evidence>
<dbReference type="AlphaFoldDB" id="A0AAP2DVS8"/>
<organism evidence="9 10">
    <name type="scientific">Dawidia cretensis</name>
    <dbReference type="NCBI Taxonomy" id="2782350"/>
    <lineage>
        <taxon>Bacteria</taxon>
        <taxon>Pseudomonadati</taxon>
        <taxon>Bacteroidota</taxon>
        <taxon>Cytophagia</taxon>
        <taxon>Cytophagales</taxon>
        <taxon>Chryseotaleaceae</taxon>
        <taxon>Dawidia</taxon>
    </lineage>
</organism>
<keyword evidence="10" id="KW-1185">Reference proteome</keyword>
<dbReference type="SUPFAM" id="SSF55874">
    <property type="entry name" value="ATPase domain of HSP90 chaperone/DNA topoisomerase II/histidine kinase"/>
    <property type="match status" value="1"/>
</dbReference>
<evidence type="ECO:0000313" key="9">
    <source>
        <dbReference type="EMBL" id="MBT1708186.1"/>
    </source>
</evidence>
<evidence type="ECO:0000256" key="1">
    <source>
        <dbReference type="ARBA" id="ARBA00000085"/>
    </source>
</evidence>
<dbReference type="InterPro" id="IPR025991">
    <property type="entry name" value="Chemoreceptor_zinc-bind_dom"/>
</dbReference>
<dbReference type="InterPro" id="IPR052162">
    <property type="entry name" value="Sensor_kinase/Photoreceptor"/>
</dbReference>
<evidence type="ECO:0000313" key="10">
    <source>
        <dbReference type="Proteomes" id="UP001319080"/>
    </source>
</evidence>
<name>A0AAP2DVS8_9BACT</name>
<dbReference type="NCBIfam" id="TIGR00229">
    <property type="entry name" value="sensory_box"/>
    <property type="match status" value="1"/>
</dbReference>
<feature type="domain" description="PAC" evidence="8">
    <location>
        <begin position="257"/>
        <end position="309"/>
    </location>
</feature>
<dbReference type="SUPFAM" id="SSF55785">
    <property type="entry name" value="PYP-like sensor domain (PAS domain)"/>
    <property type="match status" value="1"/>
</dbReference>
<keyword evidence="3" id="KW-0597">Phosphoprotein</keyword>
<proteinExistence type="predicted"/>
<dbReference type="EMBL" id="JAHESE010000005">
    <property type="protein sequence ID" value="MBT1708186.1"/>
    <property type="molecule type" value="Genomic_DNA"/>
</dbReference>
<dbReference type="GO" id="GO:0000155">
    <property type="term" value="F:phosphorelay sensor kinase activity"/>
    <property type="evidence" value="ECO:0007669"/>
    <property type="project" value="InterPro"/>
</dbReference>
<dbReference type="Proteomes" id="UP001319080">
    <property type="component" value="Unassembled WGS sequence"/>
</dbReference>
<dbReference type="InterPro" id="IPR005467">
    <property type="entry name" value="His_kinase_dom"/>
</dbReference>
<dbReference type="InterPro" id="IPR001610">
    <property type="entry name" value="PAC"/>
</dbReference>
<dbReference type="PROSITE" id="PS50109">
    <property type="entry name" value="HIS_KIN"/>
    <property type="match status" value="1"/>
</dbReference>
<comment type="catalytic activity">
    <reaction evidence="1">
        <text>ATP + protein L-histidine = ADP + protein N-phospho-L-histidine.</text>
        <dbReference type="EC" id="2.7.13.3"/>
    </reaction>
</comment>
<evidence type="ECO:0000256" key="3">
    <source>
        <dbReference type="ARBA" id="ARBA00022553"/>
    </source>
</evidence>
<dbReference type="CDD" id="cd00130">
    <property type="entry name" value="PAS"/>
    <property type="match status" value="1"/>
</dbReference>